<feature type="region of interest" description="Disordered" evidence="4">
    <location>
        <begin position="256"/>
        <end position="298"/>
    </location>
</feature>
<feature type="compositionally biased region" description="Low complexity" evidence="4">
    <location>
        <begin position="262"/>
        <end position="285"/>
    </location>
</feature>
<dbReference type="InterPro" id="IPR015943">
    <property type="entry name" value="WD40/YVTN_repeat-like_dom_sf"/>
</dbReference>
<dbReference type="Gene3D" id="2.130.10.10">
    <property type="entry name" value="YVTN repeat-like/Quinoprotein amine dehydrogenase"/>
    <property type="match status" value="1"/>
</dbReference>
<dbReference type="InterPro" id="IPR001680">
    <property type="entry name" value="WD40_rpt"/>
</dbReference>
<feature type="compositionally biased region" description="Polar residues" evidence="4">
    <location>
        <begin position="48"/>
        <end position="57"/>
    </location>
</feature>
<organism evidence="5">
    <name type="scientific">Anopheles sinensis</name>
    <name type="common">Mosquito</name>
    <dbReference type="NCBI Taxonomy" id="74873"/>
    <lineage>
        <taxon>Eukaryota</taxon>
        <taxon>Metazoa</taxon>
        <taxon>Ecdysozoa</taxon>
        <taxon>Arthropoda</taxon>
        <taxon>Hexapoda</taxon>
        <taxon>Insecta</taxon>
        <taxon>Pterygota</taxon>
        <taxon>Neoptera</taxon>
        <taxon>Endopterygota</taxon>
        <taxon>Diptera</taxon>
        <taxon>Nematocera</taxon>
        <taxon>Culicoidea</taxon>
        <taxon>Culicidae</taxon>
        <taxon>Anophelinae</taxon>
        <taxon>Anopheles</taxon>
    </lineage>
</organism>
<dbReference type="SUPFAM" id="SSF50978">
    <property type="entry name" value="WD40 repeat-like"/>
    <property type="match status" value="1"/>
</dbReference>
<sequence>MEESTSKGEDAGNDHKSPPKKPRFDEQQPSTSSGTTSSTAVSAEVPSNGESVSNGENANGEERPTPEQLALQPHSSRGTRPGLSLFEMLEATSASPRWQQLIEGRFGVNEDDMPPREEQPPSAAANGTNAPAAANPPAASSSSNRPPSRGRQELDRLRRNVRRLAYASIFNRDVDEEHEQDDDDSSDDEDYDLNDPEVAGRMREELTNDIAELFAPPQFFDEPEDISDNSSDDIAGGPIPALVENIADEAGAMDYASEDSFSDSSSDSSMSSSSEESFPGSTESETAVEDNQDPESVDMRNITCMMFDHLKGNWDMMRDIQQRQYGLPLRATATSHGGRYTPGQFQKRAYSSMHVMKRLGLLHRLEAHTGCVNSLSFNSSGKLLVSGSDDLHVNLWQWESKKLLKSIASGHRLNVFQTKFMEYKGYESELEIISTGRDGQVRHTRVDPSGRSNTELLFRGHSPIHKIAIPARNEFSFLTAGEDGKVRIYDLRQGKQEMLKKLHRPLYSIATHPYDSEFCIAGGDSYVRVYDMRSVTKPLRLLVSQRYTTQEDTRGSESITCAVYNENGKEILASFSDDDIYLYDNTSTQSVVKPISRFQGHRNSQTIKGVNFFGPHSEYVVSGSDCGYVYIWDKTSQVIVNWMHGDRRGAVNCLEPHPEFPILATSGVDKDIKIWVPKGPKEDQNVPMFQPHDLRRIVRRNIVERRNSFMHPRLLRLATPSLSAYLATSNNFRQRLAQVRTNRRNRANNGINDMDDEPEDSPHQMLRCNPS</sequence>
<evidence type="ECO:0000313" key="7">
    <source>
        <dbReference type="Proteomes" id="UP000030765"/>
    </source>
</evidence>
<dbReference type="OMA" id="YSIATHP"/>
<evidence type="ECO:0000313" key="5">
    <source>
        <dbReference type="EMBL" id="KFB48643.1"/>
    </source>
</evidence>
<dbReference type="VEuPathDB" id="VectorBase:ASIC016636"/>
<dbReference type="PROSITE" id="PS50082">
    <property type="entry name" value="WD_REPEATS_2"/>
    <property type="match status" value="1"/>
</dbReference>
<reference evidence="5 7" key="1">
    <citation type="journal article" date="2014" name="BMC Genomics">
        <title>Genome sequence of Anopheles sinensis provides insight into genetics basis of mosquito competence for malaria parasites.</title>
        <authorList>
            <person name="Zhou D."/>
            <person name="Zhang D."/>
            <person name="Ding G."/>
            <person name="Shi L."/>
            <person name="Hou Q."/>
            <person name="Ye Y."/>
            <person name="Xu Y."/>
            <person name="Zhou H."/>
            <person name="Xiong C."/>
            <person name="Li S."/>
            <person name="Yu J."/>
            <person name="Hong S."/>
            <person name="Yu X."/>
            <person name="Zou P."/>
            <person name="Chen C."/>
            <person name="Chang X."/>
            <person name="Wang W."/>
            <person name="Lv Y."/>
            <person name="Sun Y."/>
            <person name="Ma L."/>
            <person name="Shen B."/>
            <person name="Zhu C."/>
        </authorList>
    </citation>
    <scope>NUCLEOTIDE SEQUENCE [LARGE SCALE GENOMIC DNA]</scope>
</reference>
<name>A0A084WEJ9_ANOSI</name>
<dbReference type="InterPro" id="IPR036322">
    <property type="entry name" value="WD40_repeat_dom_sf"/>
</dbReference>
<dbReference type="AlphaFoldDB" id="A0A084WEJ9"/>
<feature type="compositionally biased region" description="Acidic residues" evidence="4">
    <location>
        <begin position="221"/>
        <end position="231"/>
    </location>
</feature>
<dbReference type="OrthoDB" id="4869960at2759"/>
<dbReference type="GO" id="GO:0005737">
    <property type="term" value="C:cytoplasm"/>
    <property type="evidence" value="ECO:0007669"/>
    <property type="project" value="TreeGrafter"/>
</dbReference>
<feature type="compositionally biased region" description="Low complexity" evidence="4">
    <location>
        <begin position="120"/>
        <end position="147"/>
    </location>
</feature>
<feature type="region of interest" description="Disordered" evidence="4">
    <location>
        <begin position="220"/>
        <end position="239"/>
    </location>
</feature>
<keyword evidence="7" id="KW-1185">Reference proteome</keyword>
<keyword evidence="2" id="KW-0677">Repeat</keyword>
<reference evidence="6" key="2">
    <citation type="submission" date="2020-05" db="UniProtKB">
        <authorList>
            <consortium name="EnsemblMetazoa"/>
        </authorList>
    </citation>
    <scope>IDENTIFICATION</scope>
</reference>
<evidence type="ECO:0000256" key="3">
    <source>
        <dbReference type="PROSITE-ProRule" id="PRU00221"/>
    </source>
</evidence>
<feature type="compositionally biased region" description="Basic and acidic residues" evidence="4">
    <location>
        <begin position="1"/>
        <end position="26"/>
    </location>
</feature>
<dbReference type="Pfam" id="PF00400">
    <property type="entry name" value="WD40"/>
    <property type="match status" value="4"/>
</dbReference>
<dbReference type="STRING" id="74873.A0A084WEJ9"/>
<feature type="repeat" description="WD" evidence="3">
    <location>
        <begin position="365"/>
        <end position="406"/>
    </location>
</feature>
<evidence type="ECO:0000313" key="6">
    <source>
        <dbReference type="EnsemblMetazoa" id="ASIC016636-PA"/>
    </source>
</evidence>
<dbReference type="Proteomes" id="UP000030765">
    <property type="component" value="Unassembled WGS sequence"/>
</dbReference>
<feature type="region of interest" description="Disordered" evidence="4">
    <location>
        <begin position="1"/>
        <end position="205"/>
    </location>
</feature>
<feature type="compositionally biased region" description="Low complexity" evidence="4">
    <location>
        <begin position="27"/>
        <end position="47"/>
    </location>
</feature>
<evidence type="ECO:0000256" key="4">
    <source>
        <dbReference type="SAM" id="MobiDB-lite"/>
    </source>
</evidence>
<proteinExistence type="predicted"/>
<dbReference type="EnsemblMetazoa" id="ASIC016636-RA">
    <property type="protein sequence ID" value="ASIC016636-PA"/>
    <property type="gene ID" value="ASIC016636"/>
</dbReference>
<dbReference type="InterPro" id="IPR045151">
    <property type="entry name" value="DCAF8"/>
</dbReference>
<evidence type="ECO:0000256" key="2">
    <source>
        <dbReference type="ARBA" id="ARBA00022737"/>
    </source>
</evidence>
<gene>
    <name evidence="5" type="ORF">ZHAS_00016636</name>
</gene>
<protein>
    <submittedName>
        <fullName evidence="5">AGAP006357-PA-like protein</fullName>
    </submittedName>
    <submittedName>
        <fullName evidence="6">WD_REPEATS_REGION domain-containing protein</fullName>
    </submittedName>
</protein>
<dbReference type="PANTHER" id="PTHR15574">
    <property type="entry name" value="WD REPEAT DOMAIN-CONTAINING FAMILY"/>
    <property type="match status" value="1"/>
</dbReference>
<dbReference type="PROSITE" id="PS50294">
    <property type="entry name" value="WD_REPEATS_REGION"/>
    <property type="match status" value="1"/>
</dbReference>
<feature type="compositionally biased region" description="Acidic residues" evidence="4">
    <location>
        <begin position="286"/>
        <end position="296"/>
    </location>
</feature>
<feature type="region of interest" description="Disordered" evidence="4">
    <location>
        <begin position="741"/>
        <end position="771"/>
    </location>
</feature>
<dbReference type="PANTHER" id="PTHR15574:SF21">
    <property type="entry name" value="DDB1- AND CUL4-ASSOCIATED FACTOR 8"/>
    <property type="match status" value="1"/>
</dbReference>
<dbReference type="EMBL" id="ATLV01023220">
    <property type="status" value="NOT_ANNOTATED_CDS"/>
    <property type="molecule type" value="Genomic_DNA"/>
</dbReference>
<accession>A0A084WEJ9</accession>
<dbReference type="GO" id="GO:0080008">
    <property type="term" value="C:Cul4-RING E3 ubiquitin ligase complex"/>
    <property type="evidence" value="ECO:0007669"/>
    <property type="project" value="TreeGrafter"/>
</dbReference>
<feature type="compositionally biased region" description="Acidic residues" evidence="4">
    <location>
        <begin position="174"/>
        <end position="195"/>
    </location>
</feature>
<dbReference type="VEuPathDB" id="VectorBase:ASIS019950"/>
<evidence type="ECO:0000256" key="1">
    <source>
        <dbReference type="ARBA" id="ARBA00022574"/>
    </source>
</evidence>
<dbReference type="EMBL" id="KE525341">
    <property type="protein sequence ID" value="KFB48643.1"/>
    <property type="molecule type" value="Genomic_DNA"/>
</dbReference>
<dbReference type="SMART" id="SM00320">
    <property type="entry name" value="WD40"/>
    <property type="match status" value="7"/>
</dbReference>
<keyword evidence="1 3" id="KW-0853">WD repeat</keyword>